<protein>
    <submittedName>
        <fullName evidence="2">Uncharacterized protein YdeI (YjbR/CyaY-like superfamily)</fullName>
    </submittedName>
</protein>
<comment type="caution">
    <text evidence="2">The sequence shown here is derived from an EMBL/GenBank/DDBJ whole genome shotgun (WGS) entry which is preliminary data.</text>
</comment>
<feature type="domain" description="YdhG-like" evidence="1">
    <location>
        <begin position="18"/>
        <end position="115"/>
    </location>
</feature>
<dbReference type="Gene3D" id="3.90.1150.200">
    <property type="match status" value="1"/>
</dbReference>
<accession>A0A366EKE5</accession>
<dbReference type="AlphaFoldDB" id="A0A366EKE5"/>
<dbReference type="SUPFAM" id="SSF159888">
    <property type="entry name" value="YdhG-like"/>
    <property type="match status" value="1"/>
</dbReference>
<name>A0A366EKE5_9HYPH</name>
<dbReference type="RefSeq" id="WP_113893219.1">
    <property type="nucleotide sequence ID" value="NZ_QNRK01000049.1"/>
</dbReference>
<sequence>MTDRNPRVDAFLAAPGAWRAEFAALRTIALDSGLTEDLKWGWPCYTLDKRNVVLMHGFKDYCALLFPKGALLADPDHVLIQQTANVQAARQIRFTGVDEIVAMEAVLQACIREAIALETSGAKVVLKTAEAFTVADEFKMALEASDELRKAFDTLTPGRRRAYLLRFSSAKQSKTRSARVESAIPRILAGKGLDD</sequence>
<evidence type="ECO:0000313" key="3">
    <source>
        <dbReference type="Proteomes" id="UP000253529"/>
    </source>
</evidence>
<dbReference type="Proteomes" id="UP000253529">
    <property type="component" value="Unassembled WGS sequence"/>
</dbReference>
<dbReference type="OrthoDB" id="214150at2"/>
<dbReference type="Pfam" id="PF08818">
    <property type="entry name" value="DUF1801"/>
    <property type="match status" value="1"/>
</dbReference>
<evidence type="ECO:0000259" key="1">
    <source>
        <dbReference type="Pfam" id="PF08818"/>
    </source>
</evidence>
<dbReference type="InterPro" id="IPR014922">
    <property type="entry name" value="YdhG-like"/>
</dbReference>
<proteinExistence type="predicted"/>
<dbReference type="PIRSF" id="PIRSF021308">
    <property type="entry name" value="UCP021308"/>
    <property type="match status" value="1"/>
</dbReference>
<evidence type="ECO:0000313" key="2">
    <source>
        <dbReference type="EMBL" id="RBP02828.1"/>
    </source>
</evidence>
<gene>
    <name evidence="2" type="ORF">DFR50_14927</name>
</gene>
<organism evidence="2 3">
    <name type="scientific">Roseiarcus fermentans</name>
    <dbReference type="NCBI Taxonomy" id="1473586"/>
    <lineage>
        <taxon>Bacteria</taxon>
        <taxon>Pseudomonadati</taxon>
        <taxon>Pseudomonadota</taxon>
        <taxon>Alphaproteobacteria</taxon>
        <taxon>Hyphomicrobiales</taxon>
        <taxon>Roseiarcaceae</taxon>
        <taxon>Roseiarcus</taxon>
    </lineage>
</organism>
<dbReference type="EMBL" id="QNRK01000049">
    <property type="protein sequence ID" value="RBP02828.1"/>
    <property type="molecule type" value="Genomic_DNA"/>
</dbReference>
<reference evidence="2 3" key="1">
    <citation type="submission" date="2018-06" db="EMBL/GenBank/DDBJ databases">
        <title>Genomic Encyclopedia of Type Strains, Phase IV (KMG-IV): sequencing the most valuable type-strain genomes for metagenomic binning, comparative biology and taxonomic classification.</title>
        <authorList>
            <person name="Goeker M."/>
        </authorList>
    </citation>
    <scope>NUCLEOTIDE SEQUENCE [LARGE SCALE GENOMIC DNA]</scope>
    <source>
        <strain evidence="2 3">DSM 24875</strain>
    </source>
</reference>
<keyword evidence="3" id="KW-1185">Reference proteome</keyword>
<dbReference type="Pfam" id="PF13376">
    <property type="entry name" value="OmdA"/>
    <property type="match status" value="1"/>
</dbReference>
<dbReference type="InterPro" id="IPR016786">
    <property type="entry name" value="YdeI_bac"/>
</dbReference>